<dbReference type="GO" id="GO:0005993">
    <property type="term" value="P:trehalose catabolic process"/>
    <property type="evidence" value="ECO:0007669"/>
    <property type="project" value="TreeGrafter"/>
</dbReference>
<dbReference type="PANTHER" id="PTHR23403">
    <property type="entry name" value="TREHALASE"/>
    <property type="match status" value="1"/>
</dbReference>
<dbReference type="Proteomes" id="UP000663852">
    <property type="component" value="Unassembled WGS sequence"/>
</dbReference>
<dbReference type="AlphaFoldDB" id="A0A815XVA5"/>
<dbReference type="PROSITE" id="PS00928">
    <property type="entry name" value="TREHALASE_2"/>
    <property type="match status" value="1"/>
</dbReference>
<name>A0A815XVA5_ADIRI</name>
<proteinExistence type="inferred from homology"/>
<keyword evidence="5 7" id="KW-0378">Hydrolase</keyword>
<dbReference type="InterPro" id="IPR001661">
    <property type="entry name" value="Glyco_hydro_37"/>
</dbReference>
<comment type="catalytic activity">
    <reaction evidence="1 7">
        <text>alpha,alpha-trehalose + H2O = alpha-D-glucose + beta-D-glucose</text>
        <dbReference type="Rhea" id="RHEA:32675"/>
        <dbReference type="ChEBI" id="CHEBI:15377"/>
        <dbReference type="ChEBI" id="CHEBI:15903"/>
        <dbReference type="ChEBI" id="CHEBI:16551"/>
        <dbReference type="ChEBI" id="CHEBI:17925"/>
        <dbReference type="EC" id="3.2.1.28"/>
    </reaction>
</comment>
<keyword evidence="6 7" id="KW-0326">Glycosidase</keyword>
<gene>
    <name evidence="8" type="ORF">EDS130_LOCUS32811</name>
    <name evidence="9" type="ORF">XAT740_LOCUS43699</name>
</gene>
<comment type="similarity">
    <text evidence="2 7">Belongs to the glycosyl hydrolase 37 family.</text>
</comment>
<evidence type="ECO:0000256" key="6">
    <source>
        <dbReference type="ARBA" id="ARBA00023295"/>
    </source>
</evidence>
<evidence type="ECO:0000256" key="3">
    <source>
        <dbReference type="ARBA" id="ARBA00012757"/>
    </source>
</evidence>
<dbReference type="PRINTS" id="PR00744">
    <property type="entry name" value="GLHYDRLASE37"/>
</dbReference>
<evidence type="ECO:0000313" key="8">
    <source>
        <dbReference type="EMBL" id="CAF1342378.1"/>
    </source>
</evidence>
<dbReference type="EC" id="3.2.1.28" evidence="3 7"/>
<dbReference type="EMBL" id="CAJNOJ010000255">
    <property type="protein sequence ID" value="CAF1342378.1"/>
    <property type="molecule type" value="Genomic_DNA"/>
</dbReference>
<dbReference type="EMBL" id="CAJNOR010005428">
    <property type="protein sequence ID" value="CAF1562031.1"/>
    <property type="molecule type" value="Genomic_DNA"/>
</dbReference>
<keyword evidence="10" id="KW-1185">Reference proteome</keyword>
<reference evidence="9" key="1">
    <citation type="submission" date="2021-02" db="EMBL/GenBank/DDBJ databases">
        <authorList>
            <person name="Nowell W R."/>
        </authorList>
    </citation>
    <scope>NUCLEOTIDE SEQUENCE</scope>
</reference>
<dbReference type="Proteomes" id="UP000663828">
    <property type="component" value="Unassembled WGS sequence"/>
</dbReference>
<evidence type="ECO:0000313" key="10">
    <source>
        <dbReference type="Proteomes" id="UP000663828"/>
    </source>
</evidence>
<dbReference type="InterPro" id="IPR008928">
    <property type="entry name" value="6-hairpin_glycosidase_sf"/>
</dbReference>
<dbReference type="InterPro" id="IPR012341">
    <property type="entry name" value="6hp_glycosidase-like_sf"/>
</dbReference>
<evidence type="ECO:0000256" key="2">
    <source>
        <dbReference type="ARBA" id="ARBA00005615"/>
    </source>
</evidence>
<accession>A0A815XVA5</accession>
<evidence type="ECO:0000313" key="9">
    <source>
        <dbReference type="EMBL" id="CAF1562031.1"/>
    </source>
</evidence>
<protein>
    <recommendedName>
        <fullName evidence="4 7">Trehalase</fullName>
        <ecNumber evidence="3 7">3.2.1.28</ecNumber>
    </recommendedName>
    <alternativeName>
        <fullName evidence="7">Alpha-trehalose glucohydrolase</fullName>
    </alternativeName>
</protein>
<organism evidence="9 10">
    <name type="scientific">Adineta ricciae</name>
    <name type="common">Rotifer</name>
    <dbReference type="NCBI Taxonomy" id="249248"/>
    <lineage>
        <taxon>Eukaryota</taxon>
        <taxon>Metazoa</taxon>
        <taxon>Spiralia</taxon>
        <taxon>Gnathifera</taxon>
        <taxon>Rotifera</taxon>
        <taxon>Eurotatoria</taxon>
        <taxon>Bdelloidea</taxon>
        <taxon>Adinetida</taxon>
        <taxon>Adinetidae</taxon>
        <taxon>Adineta</taxon>
    </lineage>
</organism>
<dbReference type="Gene3D" id="1.50.10.10">
    <property type="match status" value="1"/>
</dbReference>
<evidence type="ECO:0000256" key="1">
    <source>
        <dbReference type="ARBA" id="ARBA00001576"/>
    </source>
</evidence>
<dbReference type="PANTHER" id="PTHR23403:SF1">
    <property type="entry name" value="TREHALASE"/>
    <property type="match status" value="1"/>
</dbReference>
<evidence type="ECO:0000256" key="4">
    <source>
        <dbReference type="ARBA" id="ARBA00019905"/>
    </source>
</evidence>
<dbReference type="GO" id="GO:0004555">
    <property type="term" value="F:alpha,alpha-trehalase activity"/>
    <property type="evidence" value="ECO:0007669"/>
    <property type="project" value="UniProtKB-EC"/>
</dbReference>
<comment type="caution">
    <text evidence="9">The sequence shown here is derived from an EMBL/GenBank/DDBJ whole genome shotgun (WGS) entry which is preliminary data.</text>
</comment>
<evidence type="ECO:0000256" key="7">
    <source>
        <dbReference type="RuleBase" id="RU361180"/>
    </source>
</evidence>
<dbReference type="SUPFAM" id="SSF48208">
    <property type="entry name" value="Six-hairpin glycosidases"/>
    <property type="match status" value="1"/>
</dbReference>
<dbReference type="InterPro" id="IPR018232">
    <property type="entry name" value="Glyco_hydro_37_CS"/>
</dbReference>
<sequence length="513" mass="60952">MSLKQLIENSRKSPDEIYGELFREVQLKRIFSDTKTFVDCVPKISSEEILRIYNEKKSLSNFNLSKFIEENFNFPHSPAKNFSSERNLSTVDHINRLWEILSRPADEIVEGSSRIALPYSYVVPGGRFREIFYWDSYFTMLGLSVSSKYSFLIENIINNFVYLIDQYDFIPNGNRTYFLTRSQPPFFACMIQLLSQIHSNPSEIRKKYLPYLHKEYLFWMNGKDQVNENEIFNQHVVWICEDVILNRYFDPLTNPRPESYPKEEEERKKAEELFGISSEEFYLHNRAACESGWDFSSRWFDDKKTKELNKCAFILPIDLNCLIYSLENYLSFIYNEQNNDELSQQFQQLAKKRKEIIQTLFWSNEKKFFFFDYDPIRKCLKEVFSLAAVYPLFFQIATKEQADYVRQHLEKDFLKSGGLLTTLECTGQQWDSPIGWAPLQWISYQAMKNYQFQHLANEIRSRWLKLNDEVFKQTGKMTEKYNVLEQKEGGGGNYPLQDGFGWTNGVYLRLFFD</sequence>
<dbReference type="Pfam" id="PF01204">
    <property type="entry name" value="Trehalase"/>
    <property type="match status" value="1"/>
</dbReference>
<evidence type="ECO:0000256" key="5">
    <source>
        <dbReference type="ARBA" id="ARBA00022801"/>
    </source>
</evidence>
<dbReference type="OrthoDB" id="3542292at2759"/>